<sequence>MFFENKSLGLAQQEMSGEHIYLRMAKKSDFAAWQEVRNSNYNFLQPFEPVWGKNALTKSQFYARVRNDKHDASMDAKYAFFIFKKSDDSLIGGINMNNVQRGVFQCCALGYWLTKADNSRGYMSEAVAIITAHSFGKWKFNRVQAATLVDNHASIRVLEKNGFEREGEARRYLKINGKWQDHVLFAKIAP</sequence>
<proteinExistence type="inferred from homology"/>
<feature type="domain" description="N-acetyltransferase" evidence="4">
    <location>
        <begin position="20"/>
        <end position="190"/>
    </location>
</feature>
<dbReference type="GO" id="GO:0008999">
    <property type="term" value="F:protein-N-terminal-alanine acetyltransferase activity"/>
    <property type="evidence" value="ECO:0007669"/>
    <property type="project" value="TreeGrafter"/>
</dbReference>
<keyword evidence="5" id="KW-0687">Ribonucleoprotein</keyword>
<dbReference type="PROSITE" id="PS51186">
    <property type="entry name" value="GNAT"/>
    <property type="match status" value="1"/>
</dbReference>
<keyword evidence="5" id="KW-0689">Ribosomal protein</keyword>
<evidence type="ECO:0000256" key="2">
    <source>
        <dbReference type="ARBA" id="ARBA00023315"/>
    </source>
</evidence>
<reference evidence="5" key="2">
    <citation type="journal article" date="2018" name="ISME J.">
        <title>A dynamic microbial community with high functional redundancy inhabits the cold, oxic subseafloor aquifer.</title>
        <authorList>
            <person name="Tully B.J."/>
            <person name="Wheat C.G."/>
            <person name="Glazer B.T."/>
            <person name="Huber J.A."/>
        </authorList>
    </citation>
    <scope>NUCLEOTIDE SEQUENCE</scope>
    <source>
        <strain evidence="5">NORP83</strain>
    </source>
</reference>
<protein>
    <submittedName>
        <fullName evidence="5">30S ribosomal protein S5 alanine N-acetyltransferase</fullName>
    </submittedName>
</protein>
<keyword evidence="2" id="KW-0012">Acyltransferase</keyword>
<feature type="unsure residue" description="D or N" evidence="5">
    <location>
        <position position="88"/>
    </location>
</feature>
<dbReference type="Pfam" id="PF13302">
    <property type="entry name" value="Acetyltransf_3"/>
    <property type="match status" value="1"/>
</dbReference>
<keyword evidence="1 5" id="KW-0808">Transferase</keyword>
<gene>
    <name evidence="5" type="ORF">COB13_02485</name>
</gene>
<reference key="1">
    <citation type="submission" date="2017-08" db="EMBL/GenBank/DDBJ databases">
        <title>A dynamic microbial community with high functional redundancy inhabits the cold, oxic subseafloor aquifer.</title>
        <authorList>
            <person name="Tully B.J."/>
            <person name="Wheat C.G."/>
            <person name="Glazer B.T."/>
            <person name="Huber J.A."/>
        </authorList>
    </citation>
    <scope>NUCLEOTIDE SEQUENCE [LARGE SCALE GENOMIC DNA]</scope>
</reference>
<comment type="similarity">
    <text evidence="3">Belongs to the acetyltransferase family. RimJ subfamily.</text>
</comment>
<dbReference type="GO" id="GO:0005737">
    <property type="term" value="C:cytoplasm"/>
    <property type="evidence" value="ECO:0007669"/>
    <property type="project" value="TreeGrafter"/>
</dbReference>
<evidence type="ECO:0000313" key="5">
    <source>
        <dbReference type="EMBL" id="PCJ03509.1"/>
    </source>
</evidence>
<comment type="caution">
    <text evidence="5">The sequence shown here is derived from an EMBL/GenBank/DDBJ whole genome shotgun (WGS) entry which is preliminary data.</text>
</comment>
<evidence type="ECO:0000256" key="3">
    <source>
        <dbReference type="ARBA" id="ARBA00038502"/>
    </source>
</evidence>
<dbReference type="PANTHER" id="PTHR43792:SF8">
    <property type="entry name" value="[RIBOSOMAL PROTEIN US5]-ALANINE N-ACETYLTRANSFERASE"/>
    <property type="match status" value="1"/>
</dbReference>
<name>A0A2A4Z8Q7_9PROT</name>
<organism evidence="5">
    <name type="scientific">OCS116 cluster bacterium</name>
    <dbReference type="NCBI Taxonomy" id="2030921"/>
    <lineage>
        <taxon>Bacteria</taxon>
        <taxon>Pseudomonadati</taxon>
        <taxon>Pseudomonadota</taxon>
        <taxon>Alphaproteobacteria</taxon>
        <taxon>OCS116 cluster</taxon>
    </lineage>
</organism>
<evidence type="ECO:0000256" key="1">
    <source>
        <dbReference type="ARBA" id="ARBA00022679"/>
    </source>
</evidence>
<dbReference type="PANTHER" id="PTHR43792">
    <property type="entry name" value="GNAT FAMILY, PUTATIVE (AFU_ORTHOLOGUE AFUA_3G00765)-RELATED-RELATED"/>
    <property type="match status" value="1"/>
</dbReference>
<dbReference type="SUPFAM" id="SSF55729">
    <property type="entry name" value="Acyl-CoA N-acyltransferases (Nat)"/>
    <property type="match status" value="1"/>
</dbReference>
<dbReference type="GO" id="GO:0005840">
    <property type="term" value="C:ribosome"/>
    <property type="evidence" value="ECO:0007669"/>
    <property type="project" value="UniProtKB-KW"/>
</dbReference>
<accession>A0A2A4Z8Q7</accession>
<dbReference type="InterPro" id="IPR051531">
    <property type="entry name" value="N-acetyltransferase"/>
</dbReference>
<evidence type="ECO:0000259" key="4">
    <source>
        <dbReference type="PROSITE" id="PS51186"/>
    </source>
</evidence>
<dbReference type="EMBL" id="NVUS01000002">
    <property type="protein sequence ID" value="PCJ03509.1"/>
    <property type="molecule type" value="Genomic_DNA"/>
</dbReference>
<dbReference type="Gene3D" id="3.40.630.30">
    <property type="match status" value="1"/>
</dbReference>
<dbReference type="InterPro" id="IPR016181">
    <property type="entry name" value="Acyl_CoA_acyltransferase"/>
</dbReference>
<dbReference type="InterPro" id="IPR000182">
    <property type="entry name" value="GNAT_dom"/>
</dbReference>
<dbReference type="AlphaFoldDB" id="A0A2A4Z8Q7"/>